<name>A0AAQ3BYU2_EDWPI</name>
<dbReference type="GeneID" id="72528779"/>
<gene>
    <name evidence="2" type="ORF">PWJ79_09420</name>
</gene>
<feature type="chain" id="PRO_5043035874" evidence="1">
    <location>
        <begin position="24"/>
        <end position="140"/>
    </location>
</feature>
<protein>
    <submittedName>
        <fullName evidence="2">Exc2 family lipoprotein</fullName>
    </submittedName>
</protein>
<dbReference type="RefSeq" id="WP_012848800.1">
    <property type="nucleotide sequence ID" value="NC_013508.1"/>
</dbReference>
<keyword evidence="2" id="KW-0449">Lipoprotein</keyword>
<dbReference type="Proteomes" id="UP001223683">
    <property type="component" value="Chromosome"/>
</dbReference>
<dbReference type="EMBL" id="CP118390">
    <property type="protein sequence ID" value="WDU89680.1"/>
    <property type="molecule type" value="Genomic_DNA"/>
</dbReference>
<organism evidence="2 3">
    <name type="scientific">Edwardsiella piscicida</name>
    <dbReference type="NCBI Taxonomy" id="1263550"/>
    <lineage>
        <taxon>Bacteria</taxon>
        <taxon>Pseudomonadati</taxon>
        <taxon>Pseudomonadota</taxon>
        <taxon>Gammaproteobacteria</taxon>
        <taxon>Enterobacterales</taxon>
        <taxon>Hafniaceae</taxon>
        <taxon>Edwardsiella</taxon>
    </lineage>
</organism>
<evidence type="ECO:0000313" key="3">
    <source>
        <dbReference type="Proteomes" id="UP001223683"/>
    </source>
</evidence>
<sequence>MNKQHLFFLCILSTAPLLLSACAQPESSAARHAKHLTYASDDNFDPNYRTKLYDSYQSSIPFLQQFWELGKKDRAAAITQAQQQQRIDEFKSQAFLTRINGKEHFAGKAYNSYSHREQKWRQAMSDAIIQTYMDGYNGIK</sequence>
<accession>A0AAQ3BYU2</accession>
<dbReference type="PROSITE" id="PS51257">
    <property type="entry name" value="PROKAR_LIPOPROTEIN"/>
    <property type="match status" value="1"/>
</dbReference>
<evidence type="ECO:0000313" key="2">
    <source>
        <dbReference type="EMBL" id="WDU89680.1"/>
    </source>
</evidence>
<dbReference type="NCBIfam" id="NF033828">
    <property type="entry name" value="entry_exc2_fam"/>
    <property type="match status" value="1"/>
</dbReference>
<keyword evidence="1" id="KW-0732">Signal</keyword>
<feature type="signal peptide" evidence="1">
    <location>
        <begin position="1"/>
        <end position="23"/>
    </location>
</feature>
<evidence type="ECO:0000256" key="1">
    <source>
        <dbReference type="SAM" id="SignalP"/>
    </source>
</evidence>
<reference evidence="2" key="1">
    <citation type="submission" date="2022-10" db="EMBL/GenBank/DDBJ databases">
        <title>Complete genome of Ep21-8.</title>
        <authorList>
            <person name="Kang Y.-R."/>
            <person name="Kim D.-H."/>
        </authorList>
    </citation>
    <scope>NUCLEOTIDE SEQUENCE</scope>
    <source>
        <strain evidence="2">Ep21-8</strain>
    </source>
</reference>
<proteinExistence type="predicted"/>
<dbReference type="AlphaFoldDB" id="A0AAQ3BYU2"/>